<dbReference type="GO" id="GO:0019878">
    <property type="term" value="P:lysine biosynthetic process via aminoadipic acid"/>
    <property type="evidence" value="ECO:0007669"/>
    <property type="project" value="UniProtKB-UniRule"/>
</dbReference>
<dbReference type="Pfam" id="PF00682">
    <property type="entry name" value="HMGL-like"/>
    <property type="match status" value="1"/>
</dbReference>
<dbReference type="InterPro" id="IPR054691">
    <property type="entry name" value="LeuA/HCS_post-cat"/>
</dbReference>
<organism evidence="13 15">
    <name type="scientific">Sulfodiicoccus acidiphilus</name>
    <dbReference type="NCBI Taxonomy" id="1670455"/>
    <lineage>
        <taxon>Archaea</taxon>
        <taxon>Thermoproteota</taxon>
        <taxon>Thermoprotei</taxon>
        <taxon>Sulfolobales</taxon>
        <taxon>Sulfolobaceae</taxon>
        <taxon>Sulfodiicoccus</taxon>
    </lineage>
</organism>
<dbReference type="InterPro" id="IPR011872">
    <property type="entry name" value="Homocitrate_synth"/>
</dbReference>
<dbReference type="GO" id="GO:0004410">
    <property type="term" value="F:homocitrate synthase activity"/>
    <property type="evidence" value="ECO:0007669"/>
    <property type="project" value="UniProtKB-UniRule"/>
</dbReference>
<dbReference type="RefSeq" id="WP_126448995.1">
    <property type="nucleotide sequence ID" value="NZ_AP018553.1"/>
</dbReference>
<dbReference type="InterPro" id="IPR000891">
    <property type="entry name" value="PYR_CT"/>
</dbReference>
<dbReference type="EMBL" id="BMQS01000001">
    <property type="protein sequence ID" value="GGT86794.1"/>
    <property type="molecule type" value="Genomic_DNA"/>
</dbReference>
<dbReference type="UniPathway" id="UPA00033">
    <property type="reaction ID" value="UER00028"/>
</dbReference>
<dbReference type="CDD" id="cd07940">
    <property type="entry name" value="DRE_TIM_IPMS"/>
    <property type="match status" value="1"/>
</dbReference>
<dbReference type="NCBIfam" id="NF002085">
    <property type="entry name" value="PRK00915.1-2"/>
    <property type="match status" value="1"/>
</dbReference>
<keyword evidence="7 11" id="KW-0460">Magnesium</keyword>
<dbReference type="PROSITE" id="PS00816">
    <property type="entry name" value="AIPM_HOMOCIT_SYNTH_2"/>
    <property type="match status" value="1"/>
</dbReference>
<evidence type="ECO:0000256" key="6">
    <source>
        <dbReference type="ARBA" id="ARBA00022723"/>
    </source>
</evidence>
<dbReference type="GeneID" id="38665533"/>
<evidence type="ECO:0000256" key="3">
    <source>
        <dbReference type="ARBA" id="ARBA00012974"/>
    </source>
</evidence>
<dbReference type="AlphaFoldDB" id="A0A348B0F7"/>
<evidence type="ECO:0000256" key="2">
    <source>
        <dbReference type="ARBA" id="ARBA00006361"/>
    </source>
</evidence>
<proteinExistence type="inferred from homology"/>
<name>A0A348B0F7_9CREN</name>
<dbReference type="InterPro" id="IPR011008">
    <property type="entry name" value="Dimeric_a/b-barrel"/>
</dbReference>
<evidence type="ECO:0000313" key="14">
    <source>
        <dbReference type="EMBL" id="GGT86794.1"/>
    </source>
</evidence>
<gene>
    <name evidence="14" type="ORF">GCM10007116_00980</name>
    <name evidence="13" type="ORF">HS1genome_0048</name>
</gene>
<dbReference type="Pfam" id="PF22617">
    <property type="entry name" value="HCS_D2"/>
    <property type="match status" value="1"/>
</dbReference>
<reference evidence="13" key="3">
    <citation type="journal article" date="2019" name="BMC Res. Notes">
        <title>Complete genome sequence of the Sulfodiicoccus acidiphilus strain HS-1T, the first crenarchaeon that lacks polB3, isolated from an acidic hot spring in Ohwaku-dani, Hakone, Japan.</title>
        <authorList>
            <person name="Sakai H.D."/>
            <person name="Kurosawa N."/>
        </authorList>
    </citation>
    <scope>NUCLEOTIDE SEQUENCE</scope>
    <source>
        <strain evidence="13">HS-1</strain>
    </source>
</reference>
<reference evidence="14" key="1">
    <citation type="journal article" date="2014" name="Int. J. Syst. Evol. Microbiol.">
        <title>Complete genome sequence of Corynebacterium casei LMG S-19264T (=DSM 44701T), isolated from a smear-ripened cheese.</title>
        <authorList>
            <consortium name="US DOE Joint Genome Institute (JGI-PGF)"/>
            <person name="Walter F."/>
            <person name="Albersmeier A."/>
            <person name="Kalinowski J."/>
            <person name="Ruckert C."/>
        </authorList>
    </citation>
    <scope>NUCLEOTIDE SEQUENCE</scope>
    <source>
        <strain evidence="14">JCM 31740</strain>
    </source>
</reference>
<feature type="binding site" evidence="11">
    <location>
        <position position="168"/>
    </location>
    <ligand>
        <name>2-oxoglutarate</name>
        <dbReference type="ChEBI" id="CHEBI:16810"/>
    </ligand>
</feature>
<evidence type="ECO:0000313" key="15">
    <source>
        <dbReference type="Proteomes" id="UP000276741"/>
    </source>
</evidence>
<feature type="binding site" evidence="11">
    <location>
        <position position="74"/>
    </location>
    <ligand>
        <name>2-oxoglutarate</name>
        <dbReference type="ChEBI" id="CHEBI:16810"/>
    </ligand>
</feature>
<dbReference type="InterPro" id="IPR019887">
    <property type="entry name" value="Tscrpt_reg_AsnC/Lrp_C"/>
</dbReference>
<feature type="binding site" evidence="11">
    <location>
        <position position="134"/>
    </location>
    <ligand>
        <name>2-oxoglutarate</name>
        <dbReference type="ChEBI" id="CHEBI:16810"/>
    </ligand>
</feature>
<dbReference type="OrthoDB" id="6555at2157"/>
<dbReference type="SUPFAM" id="SSF54909">
    <property type="entry name" value="Dimeric alpha+beta barrel"/>
    <property type="match status" value="1"/>
</dbReference>
<comment type="cofactor">
    <cofactor evidence="11">
        <name>Mg(2+)</name>
        <dbReference type="ChEBI" id="CHEBI:18420"/>
    </cofactor>
    <cofactor evidence="11">
        <name>Mn(2+)</name>
        <dbReference type="ChEBI" id="CHEBI:29035"/>
    </cofactor>
</comment>
<evidence type="ECO:0000256" key="10">
    <source>
        <dbReference type="ARBA" id="ARBA00048363"/>
    </source>
</evidence>
<feature type="domain" description="Pyruvate carboxyltransferase" evidence="12">
    <location>
        <begin position="2"/>
        <end position="257"/>
    </location>
</feature>
<keyword evidence="9 11" id="KW-0464">Manganese</keyword>
<feature type="binding site" evidence="11">
    <location>
        <position position="198"/>
    </location>
    <ligand>
        <name>Mg(2+)</name>
        <dbReference type="ChEBI" id="CHEBI:18420"/>
    </ligand>
</feature>
<dbReference type="Proteomes" id="UP000276741">
    <property type="component" value="Chromosome"/>
</dbReference>
<dbReference type="GO" id="GO:0046872">
    <property type="term" value="F:metal ion binding"/>
    <property type="evidence" value="ECO:0007669"/>
    <property type="project" value="UniProtKB-KW"/>
</dbReference>
<feature type="binding site" evidence="11">
    <location>
        <position position="10"/>
    </location>
    <ligand>
        <name>2-oxoglutarate</name>
        <dbReference type="ChEBI" id="CHEBI:16810"/>
    </ligand>
</feature>
<accession>A0A348B0F7</accession>
<evidence type="ECO:0000256" key="7">
    <source>
        <dbReference type="ARBA" id="ARBA00022842"/>
    </source>
</evidence>
<evidence type="ECO:0000256" key="5">
    <source>
        <dbReference type="ARBA" id="ARBA00022679"/>
    </source>
</evidence>
<dbReference type="SUPFAM" id="SSF51569">
    <property type="entry name" value="Aldolase"/>
    <property type="match status" value="1"/>
</dbReference>
<dbReference type="Proteomes" id="UP000616143">
    <property type="component" value="Unassembled WGS sequence"/>
</dbReference>
<dbReference type="EC" id="2.3.3.14" evidence="3 11"/>
<comment type="function">
    <text evidence="11">Catalyzes the aldol-type condensation of 2-oxoglutarate with acetyl-CoA to yield homocitrate. Carries out the first step of the alpha-aminoadipate (AAA) lysine biosynthesis pathway.</text>
</comment>
<dbReference type="EMBL" id="AP018553">
    <property type="protein sequence ID" value="BBD71659.1"/>
    <property type="molecule type" value="Genomic_DNA"/>
</dbReference>
<evidence type="ECO:0000259" key="12">
    <source>
        <dbReference type="PROSITE" id="PS50991"/>
    </source>
</evidence>
<dbReference type="HAMAP" id="MF_02222">
    <property type="entry name" value="Homocitr_synth_fung_arch"/>
    <property type="match status" value="1"/>
</dbReference>
<keyword evidence="15" id="KW-1185">Reference proteome</keyword>
<dbReference type="KEGG" id="sacd:HS1genome_0048"/>
<evidence type="ECO:0000256" key="4">
    <source>
        <dbReference type="ARBA" id="ARBA00022605"/>
    </source>
</evidence>
<dbReference type="InterPro" id="IPR002034">
    <property type="entry name" value="AIPM/Hcit_synth_CS"/>
</dbReference>
<comment type="similarity">
    <text evidence="2 11">Belongs to the alpha-IPM synthase/homocitrate synthase family. Homocitrate synthase LYS20/LYS21 subfamily.</text>
</comment>
<evidence type="ECO:0000256" key="8">
    <source>
        <dbReference type="ARBA" id="ARBA00023154"/>
    </source>
</evidence>
<keyword evidence="5 11" id="KW-0808">Transferase</keyword>
<keyword evidence="6 11" id="KW-0479">Metal-binding</keyword>
<comment type="catalytic activity">
    <reaction evidence="10">
        <text>acetyl-CoA + 2-oxoglutarate + H2O = (2R)-homocitrate + CoA + H(+)</text>
        <dbReference type="Rhea" id="RHEA:12929"/>
        <dbReference type="ChEBI" id="CHEBI:15377"/>
        <dbReference type="ChEBI" id="CHEBI:15378"/>
        <dbReference type="ChEBI" id="CHEBI:16810"/>
        <dbReference type="ChEBI" id="CHEBI:57287"/>
        <dbReference type="ChEBI" id="CHEBI:57288"/>
        <dbReference type="ChEBI" id="CHEBI:58884"/>
        <dbReference type="EC" id="2.3.3.14"/>
    </reaction>
    <physiologicalReaction direction="left-to-right" evidence="10">
        <dbReference type="Rhea" id="RHEA:12930"/>
    </physiologicalReaction>
</comment>
<feature type="binding site" evidence="11">
    <location>
        <position position="196"/>
    </location>
    <ligand>
        <name>Mg(2+)</name>
        <dbReference type="ChEBI" id="CHEBI:18420"/>
    </ligand>
</feature>
<reference evidence="14" key="4">
    <citation type="submission" date="2020-09" db="EMBL/GenBank/DDBJ databases">
        <authorList>
            <person name="Sun Q."/>
            <person name="Ohkuma M."/>
        </authorList>
    </citation>
    <scope>NUCLEOTIDE SEQUENCE</scope>
    <source>
        <strain evidence="14">JCM 31740</strain>
    </source>
</reference>
<evidence type="ECO:0000256" key="9">
    <source>
        <dbReference type="ARBA" id="ARBA00023211"/>
    </source>
</evidence>
<keyword evidence="8 11" id="KW-0457">Lysine biosynthesis</keyword>
<protein>
    <recommendedName>
        <fullName evidence="3 11">Homocitrate synthase</fullName>
        <shortName evidence="11">HCS</shortName>
        <ecNumber evidence="3 11">2.3.3.14</ecNumber>
    </recommendedName>
</protein>
<reference evidence="15" key="2">
    <citation type="submission" date="2018-04" db="EMBL/GenBank/DDBJ databases">
        <title>Complete genome sequence of Sulfodiicoccus acidiphilus strain HS-1.</title>
        <authorList>
            <person name="Sakai H.D."/>
            <person name="Kurosawa N."/>
        </authorList>
    </citation>
    <scope>NUCLEOTIDE SEQUENCE [LARGE SCALE GENOMIC DNA]</scope>
    <source>
        <strain evidence="15">HS-1</strain>
    </source>
</reference>
<sequence length="459" mass="50403">MVGILDSTLREGEQTPGVAFTVQQRIEIAKALSDAGVAMIEAGHPTVSPDIREGIKGIVKLKREGVIESEIIGHSRAVEKDIEEAASLEVDRVAIFYGISDIHLKSKHKTDRDSALQLIEHAVRFARSHGVKVRFTAEDASRADPGYLIRVVKTARNAGADRVSIADTVGVLKPTTTRDFFSWIRREVPDVELDIHAHNDMGNAVANSLAAVEGGATIVHATVNGLGERVGITPLQVIGVALKYHLGVDVVKLEKLTQLSSLVEKYSGIPLPPNYPITGDYAFVHKAGVHVAGILSDPKTYEFIPPEVLGRSRDYTIDKYSGRNGIRRKLERMGVTLSDDVLDKVLSKIKEKEDAKFYRDEDLLELVEEVTGSKLRPRPPEEIEAVISVKCEPNVYTTSVTRRLHLVDGVKEVMEVSGEYDIIVKITAKDTTSLNQIIEQVRGVKGIKNTTTALVLKKM</sequence>
<keyword evidence="4 11" id="KW-0028">Amino-acid biosynthesis</keyword>
<dbReference type="InterPro" id="IPR013785">
    <property type="entry name" value="Aldolase_TIM"/>
</dbReference>
<feature type="active site" description="Proton acceptor" evidence="11">
    <location>
        <position position="290"/>
    </location>
</feature>
<dbReference type="PROSITE" id="PS50991">
    <property type="entry name" value="PYR_CT"/>
    <property type="match status" value="1"/>
</dbReference>
<dbReference type="PANTHER" id="PTHR42880:SF1">
    <property type="entry name" value="ISOPROPYLMALATE_HOMOCITRATE_CITRAMALATE SYNTHASE FAMILY PROTEIN"/>
    <property type="match status" value="1"/>
</dbReference>
<dbReference type="PANTHER" id="PTHR42880">
    <property type="entry name" value="HOMOCITRATE SYNTHASE"/>
    <property type="match status" value="1"/>
</dbReference>
<keyword evidence="13" id="KW-0012">Acyltransferase</keyword>
<dbReference type="NCBIfam" id="TIGR02146">
    <property type="entry name" value="LysS_fung_arch"/>
    <property type="match status" value="1"/>
</dbReference>
<dbReference type="Gene3D" id="3.20.20.70">
    <property type="entry name" value="Aldolase class I"/>
    <property type="match status" value="1"/>
</dbReference>
<dbReference type="Gene3D" id="3.30.70.920">
    <property type="match status" value="1"/>
</dbReference>
<comment type="pathway">
    <text evidence="1 11">Amino-acid biosynthesis; L-lysine biosynthesis via AAA pathway; L-alpha-aminoadipate from 2-oxoglutarate: step 1/5.</text>
</comment>
<evidence type="ECO:0000256" key="11">
    <source>
        <dbReference type="HAMAP-Rule" id="MF_02222"/>
    </source>
</evidence>
<dbReference type="Gene3D" id="1.10.238.260">
    <property type="match status" value="1"/>
</dbReference>
<evidence type="ECO:0000256" key="1">
    <source>
        <dbReference type="ARBA" id="ARBA00004755"/>
    </source>
</evidence>
<dbReference type="Pfam" id="PF01037">
    <property type="entry name" value="AsnC_trans_reg"/>
    <property type="match status" value="1"/>
</dbReference>
<evidence type="ECO:0000313" key="13">
    <source>
        <dbReference type="EMBL" id="BBD71659.1"/>
    </source>
</evidence>
<feature type="binding site" evidence="11">
    <location>
        <position position="11"/>
    </location>
    <ligand>
        <name>Mg(2+)</name>
        <dbReference type="ChEBI" id="CHEBI:18420"/>
    </ligand>
</feature>